<comment type="caution">
    <text evidence="2">The sequence shown here is derived from an EMBL/GenBank/DDBJ whole genome shotgun (WGS) entry which is preliminary data.</text>
</comment>
<gene>
    <name evidence="2" type="ORF">PCOR1329_LOCUS60560</name>
</gene>
<organism evidence="2 3">
    <name type="scientific">Prorocentrum cordatum</name>
    <dbReference type="NCBI Taxonomy" id="2364126"/>
    <lineage>
        <taxon>Eukaryota</taxon>
        <taxon>Sar</taxon>
        <taxon>Alveolata</taxon>
        <taxon>Dinophyceae</taxon>
        <taxon>Prorocentrales</taxon>
        <taxon>Prorocentraceae</taxon>
        <taxon>Prorocentrum</taxon>
    </lineage>
</organism>
<name>A0ABN9VRL8_9DINO</name>
<dbReference type="EMBL" id="CAUYUJ010017590">
    <property type="protein sequence ID" value="CAK0876040.1"/>
    <property type="molecule type" value="Genomic_DNA"/>
</dbReference>
<evidence type="ECO:0000256" key="1">
    <source>
        <dbReference type="SAM" id="MobiDB-lite"/>
    </source>
</evidence>
<protein>
    <submittedName>
        <fullName evidence="2">Uncharacterized protein</fullName>
    </submittedName>
</protein>
<sequence length="150" mass="15607">MGNVLADCQRYGIQQCELCSEVHAAAAHQDRWPRRPEESCDHGGADRAGHLRAARAQPLGRALAAGHVGARHAPAGAAPVQARSAGGQGPPRRPDGVARPRGRARSPGGGQGRPGGARLPGRQPGRRRHQGGGLGRQGRGGSGQACRRRR</sequence>
<evidence type="ECO:0000313" key="2">
    <source>
        <dbReference type="EMBL" id="CAK0876040.1"/>
    </source>
</evidence>
<dbReference type="Proteomes" id="UP001189429">
    <property type="component" value="Unassembled WGS sequence"/>
</dbReference>
<feature type="compositionally biased region" description="Gly residues" evidence="1">
    <location>
        <begin position="131"/>
        <end position="143"/>
    </location>
</feature>
<proteinExistence type="predicted"/>
<evidence type="ECO:0000313" key="3">
    <source>
        <dbReference type="Proteomes" id="UP001189429"/>
    </source>
</evidence>
<feature type="non-terminal residue" evidence="2">
    <location>
        <position position="150"/>
    </location>
</feature>
<feature type="compositionally biased region" description="Basic and acidic residues" evidence="1">
    <location>
        <begin position="28"/>
        <end position="49"/>
    </location>
</feature>
<accession>A0ABN9VRL8</accession>
<keyword evidence="3" id="KW-1185">Reference proteome</keyword>
<feature type="region of interest" description="Disordered" evidence="1">
    <location>
        <begin position="27"/>
        <end position="150"/>
    </location>
</feature>
<reference evidence="2" key="1">
    <citation type="submission" date="2023-10" db="EMBL/GenBank/DDBJ databases">
        <authorList>
            <person name="Chen Y."/>
            <person name="Shah S."/>
            <person name="Dougan E. K."/>
            <person name="Thang M."/>
            <person name="Chan C."/>
        </authorList>
    </citation>
    <scope>NUCLEOTIDE SEQUENCE [LARGE SCALE GENOMIC DNA]</scope>
</reference>